<evidence type="ECO:0000256" key="2">
    <source>
        <dbReference type="ARBA" id="ARBA00022490"/>
    </source>
</evidence>
<dbReference type="Proteomes" id="UP000286848">
    <property type="component" value="Unassembled WGS sequence"/>
</dbReference>
<keyword evidence="7 8" id="KW-0238">DNA-binding</keyword>
<dbReference type="Pfam" id="PF00308">
    <property type="entry name" value="Bac_DnaA"/>
    <property type="match status" value="1"/>
</dbReference>
<keyword evidence="2 8" id="KW-0963">Cytoplasm</keyword>
<evidence type="ECO:0000256" key="8">
    <source>
        <dbReference type="HAMAP-Rule" id="MF_00377"/>
    </source>
</evidence>
<dbReference type="GO" id="GO:0008289">
    <property type="term" value="F:lipid binding"/>
    <property type="evidence" value="ECO:0007669"/>
    <property type="project" value="UniProtKB-KW"/>
</dbReference>
<dbReference type="InterPro" id="IPR013159">
    <property type="entry name" value="DnaA_C"/>
</dbReference>
<dbReference type="CDD" id="cd06571">
    <property type="entry name" value="Bac_DnaA_C"/>
    <property type="match status" value="1"/>
</dbReference>
<dbReference type="GO" id="GO:0006270">
    <property type="term" value="P:DNA replication initiation"/>
    <property type="evidence" value="ECO:0007669"/>
    <property type="project" value="UniProtKB-UniRule"/>
</dbReference>
<dbReference type="InterPro" id="IPR010921">
    <property type="entry name" value="Trp_repressor/repl_initiator"/>
</dbReference>
<feature type="binding site" evidence="8">
    <location>
        <position position="168"/>
    </location>
    <ligand>
        <name>ATP</name>
        <dbReference type="ChEBI" id="CHEBI:30616"/>
    </ligand>
</feature>
<dbReference type="RefSeq" id="WP_124974364.1">
    <property type="nucleotide sequence ID" value="NZ_BFFP01000001.1"/>
</dbReference>
<dbReference type="Gene3D" id="3.40.50.300">
    <property type="entry name" value="P-loop containing nucleotide triphosphate hydrolases"/>
    <property type="match status" value="1"/>
</dbReference>
<dbReference type="EMBL" id="BFFP01000001">
    <property type="protein sequence ID" value="GBG93656.1"/>
    <property type="molecule type" value="Genomic_DNA"/>
</dbReference>
<keyword evidence="6 8" id="KW-0446">Lipid-binding</keyword>
<dbReference type="GO" id="GO:0003688">
    <property type="term" value="F:DNA replication origin binding"/>
    <property type="evidence" value="ECO:0007669"/>
    <property type="project" value="UniProtKB-UniRule"/>
</dbReference>
<evidence type="ECO:0000259" key="12">
    <source>
        <dbReference type="SMART" id="SM00382"/>
    </source>
</evidence>
<evidence type="ECO:0000256" key="11">
    <source>
        <dbReference type="RuleBase" id="RU004227"/>
    </source>
</evidence>
<dbReference type="InterPro" id="IPR038454">
    <property type="entry name" value="DnaA_N_sf"/>
</dbReference>
<dbReference type="InterPro" id="IPR020591">
    <property type="entry name" value="Chromosome_initiator_DnaA-like"/>
</dbReference>
<evidence type="ECO:0000256" key="10">
    <source>
        <dbReference type="RuleBase" id="RU000577"/>
    </source>
</evidence>
<dbReference type="SMART" id="SM00382">
    <property type="entry name" value="AAA"/>
    <property type="match status" value="1"/>
</dbReference>
<evidence type="ECO:0000259" key="13">
    <source>
        <dbReference type="SMART" id="SM00760"/>
    </source>
</evidence>
<dbReference type="Pfam" id="PF11638">
    <property type="entry name" value="DnaA_N"/>
    <property type="match status" value="1"/>
</dbReference>
<dbReference type="Gene3D" id="1.10.8.60">
    <property type="match status" value="1"/>
</dbReference>
<dbReference type="HAMAP" id="MF_00377">
    <property type="entry name" value="DnaA_bact"/>
    <property type="match status" value="1"/>
</dbReference>
<dbReference type="GO" id="GO:0005886">
    <property type="term" value="C:plasma membrane"/>
    <property type="evidence" value="ECO:0007669"/>
    <property type="project" value="TreeGrafter"/>
</dbReference>
<dbReference type="InterPro" id="IPR001957">
    <property type="entry name" value="Chromosome_initiator_DnaA"/>
</dbReference>
<dbReference type="CDD" id="cd00009">
    <property type="entry name" value="AAA"/>
    <property type="match status" value="1"/>
</dbReference>
<dbReference type="InterPro" id="IPR027417">
    <property type="entry name" value="P-loop_NTPase"/>
</dbReference>
<dbReference type="OrthoDB" id="9807019at2"/>
<dbReference type="InterPro" id="IPR013317">
    <property type="entry name" value="DnaA_dom"/>
</dbReference>
<dbReference type="NCBIfam" id="TIGR00362">
    <property type="entry name" value="DnaA"/>
    <property type="match status" value="1"/>
</dbReference>
<dbReference type="InterPro" id="IPR003593">
    <property type="entry name" value="AAA+_ATPase"/>
</dbReference>
<dbReference type="Pfam" id="PF08299">
    <property type="entry name" value="Bac_DnaA_C"/>
    <property type="match status" value="1"/>
</dbReference>
<dbReference type="FunFam" id="1.10.8.60:FF:000003">
    <property type="entry name" value="Chromosomal replication initiator protein DnaA"/>
    <property type="match status" value="1"/>
</dbReference>
<feature type="binding site" evidence="8">
    <location>
        <position position="165"/>
    </location>
    <ligand>
        <name>ATP</name>
        <dbReference type="ChEBI" id="CHEBI:30616"/>
    </ligand>
</feature>
<dbReference type="GO" id="GO:0006275">
    <property type="term" value="P:regulation of DNA replication"/>
    <property type="evidence" value="ECO:0007669"/>
    <property type="project" value="UniProtKB-UniRule"/>
</dbReference>
<keyword evidence="4 8" id="KW-0547">Nucleotide-binding</keyword>
<keyword evidence="3 8" id="KW-0235">DNA replication</keyword>
<reference evidence="14 15" key="1">
    <citation type="journal article" date="2019" name="Int. J. Syst. Evol. Microbiol.">
        <title>Lactobacillus salitolerans sp. nov., a novel lactic acid bacterium isolated from spent mushroom substrates.</title>
        <authorList>
            <person name="Tohno M."/>
            <person name="Tanizawa Y."/>
            <person name="Kojima Y."/>
            <person name="Sakamoto M."/>
            <person name="Nakamura Y."/>
            <person name="Ohkuma M."/>
            <person name="Kobayashi H."/>
        </authorList>
    </citation>
    <scope>NUCLEOTIDE SEQUENCE [LARGE SCALE GENOMIC DNA]</scope>
    <source>
        <strain evidence="14 15">YK43</strain>
    </source>
</reference>
<dbReference type="InterPro" id="IPR024633">
    <property type="entry name" value="DnaA_N_dom"/>
</dbReference>
<dbReference type="PANTHER" id="PTHR30050">
    <property type="entry name" value="CHROMOSOMAL REPLICATION INITIATOR PROTEIN DNAA"/>
    <property type="match status" value="1"/>
</dbReference>
<dbReference type="FunFam" id="3.40.50.300:FF:000668">
    <property type="entry name" value="Chromosomal replication initiator protein DnaA"/>
    <property type="match status" value="1"/>
</dbReference>
<evidence type="ECO:0000256" key="7">
    <source>
        <dbReference type="ARBA" id="ARBA00023125"/>
    </source>
</evidence>
<feature type="binding site" evidence="8">
    <location>
        <position position="167"/>
    </location>
    <ligand>
        <name>ATP</name>
        <dbReference type="ChEBI" id="CHEBI:30616"/>
    </ligand>
</feature>
<comment type="domain">
    <text evidence="8">Domain I is involved in oligomerization and binding regulators, domain II is flexibile and of varying length in different bacteria, domain III forms the AAA+ region, while domain IV binds dsDNA.</text>
</comment>
<comment type="caution">
    <text evidence="14">The sequence shown here is derived from an EMBL/GenBank/DDBJ whole genome shotgun (WGS) entry which is preliminary data.</text>
</comment>
<evidence type="ECO:0000256" key="3">
    <source>
        <dbReference type="ARBA" id="ARBA00022705"/>
    </source>
</evidence>
<sequence>MPDLETLWQFICEKFNESFSAITYKTWIETAKPVQFADKTLVVEVPSKLHRDYWTQSVTPQIVDMLEESLGYKITILPKTPEEPNPLEEFDPAGATSNTETEATVLTTQNDNKKVFVKDAQLNERYTFETFVVGKGNQLAHAAALAVAEEPGIFYNPLFFYGGVGLGKTHLMHAIGHQMLENRPTAKVKYVTSESFANDFINSIQTKRQEEFRQEYRNVDLLLVDDIQFFADKVGTQEEFFHTFNALYDDKKQIVLSSDRLPNEIPKLQQRLVSRFKWGLSVDITPPDFETRIAILRNKAEAEHLDIPSETLSYIAGQFDSNIRELEGALMRVQAYASMSHTKITTGLAAEALKSLNGKDHNNKVTISMIQNKVAKYYHVTVAELKGRKRVKAIVIPRQVAMYLSRKLTDSSLPRIGQEFGDKDHTTVLHAYEKIAKMLANDPDLEREVAELKAELKA</sequence>
<feature type="region of interest" description="Domain III, AAA+ region" evidence="8">
    <location>
        <begin position="121"/>
        <end position="337"/>
    </location>
</feature>
<evidence type="ECO:0000256" key="9">
    <source>
        <dbReference type="NCBIfam" id="TIGR00362"/>
    </source>
</evidence>
<comment type="subcellular location">
    <subcellularLocation>
        <location evidence="8">Cytoplasm</location>
    </subcellularLocation>
</comment>
<dbReference type="GO" id="GO:0005737">
    <property type="term" value="C:cytoplasm"/>
    <property type="evidence" value="ECO:0007669"/>
    <property type="project" value="UniProtKB-SubCell"/>
</dbReference>
<evidence type="ECO:0000256" key="4">
    <source>
        <dbReference type="ARBA" id="ARBA00022741"/>
    </source>
</evidence>
<evidence type="ECO:0000256" key="1">
    <source>
        <dbReference type="ARBA" id="ARBA00006583"/>
    </source>
</evidence>
<evidence type="ECO:0000313" key="15">
    <source>
        <dbReference type="Proteomes" id="UP000286848"/>
    </source>
</evidence>
<dbReference type="GO" id="GO:0005524">
    <property type="term" value="F:ATP binding"/>
    <property type="evidence" value="ECO:0007669"/>
    <property type="project" value="UniProtKB-UniRule"/>
</dbReference>
<feature type="region of interest" description="Domain IV, binds dsDNA" evidence="8">
    <location>
        <begin position="338"/>
        <end position="458"/>
    </location>
</feature>
<name>A0A401IQ50_9LACO</name>
<dbReference type="PANTHER" id="PTHR30050:SF2">
    <property type="entry name" value="CHROMOSOMAL REPLICATION INITIATOR PROTEIN DNAA"/>
    <property type="match status" value="1"/>
</dbReference>
<dbReference type="InterPro" id="IPR018312">
    <property type="entry name" value="Chromosome_initiator_DnaA_CS"/>
</dbReference>
<dbReference type="Gene3D" id="1.10.1750.10">
    <property type="match status" value="1"/>
</dbReference>
<dbReference type="Gene3D" id="3.30.300.180">
    <property type="match status" value="1"/>
</dbReference>
<evidence type="ECO:0000313" key="14">
    <source>
        <dbReference type="EMBL" id="GBG93656.1"/>
    </source>
</evidence>
<dbReference type="PROSITE" id="PS01008">
    <property type="entry name" value="DNAA"/>
    <property type="match status" value="1"/>
</dbReference>
<evidence type="ECO:0000256" key="5">
    <source>
        <dbReference type="ARBA" id="ARBA00022840"/>
    </source>
</evidence>
<gene>
    <name evidence="8 14" type="primary">dnaA</name>
    <name evidence="14" type="ORF">LFYK43_01150</name>
</gene>
<dbReference type="SUPFAM" id="SSF48295">
    <property type="entry name" value="TrpR-like"/>
    <property type="match status" value="1"/>
</dbReference>
<dbReference type="SMART" id="SM00760">
    <property type="entry name" value="Bac_DnaA_C"/>
    <property type="match status" value="1"/>
</dbReference>
<evidence type="ECO:0000256" key="6">
    <source>
        <dbReference type="ARBA" id="ARBA00023121"/>
    </source>
</evidence>
<feature type="domain" description="AAA+ ATPase" evidence="12">
    <location>
        <begin position="154"/>
        <end position="285"/>
    </location>
</feature>
<organism evidence="14 15">
    <name type="scientific">Ligilactobacillus salitolerans</name>
    <dbReference type="NCBI Taxonomy" id="1808352"/>
    <lineage>
        <taxon>Bacteria</taxon>
        <taxon>Bacillati</taxon>
        <taxon>Bacillota</taxon>
        <taxon>Bacilli</taxon>
        <taxon>Lactobacillales</taxon>
        <taxon>Lactobacillaceae</taxon>
        <taxon>Ligilactobacillus</taxon>
    </lineage>
</organism>
<proteinExistence type="inferred from homology"/>
<feature type="binding site" evidence="8">
    <location>
        <position position="169"/>
    </location>
    <ligand>
        <name>ATP</name>
        <dbReference type="ChEBI" id="CHEBI:30616"/>
    </ligand>
</feature>
<comment type="subunit">
    <text evidence="8">Oligomerizes as a right-handed, spiral filament on DNA at oriC.</text>
</comment>
<comment type="function">
    <text evidence="8 10">Plays an essential role in the initiation and regulation of chromosomal replication. ATP-DnaA binds to the origin of replication (oriC) to initiate formation of the DNA replication initiation complex once per cell cycle. Binds the DnaA box (a 9 base pair repeat at the origin) and separates the double-stranded (ds)DNA. Forms a right-handed helical filament on oriC DNA; dsDNA binds to the exterior of the filament while single-stranded (ss)DNA is stabiized in the filament's interior. The ATP-DnaA-oriC complex binds and stabilizes one strand of the AT-rich DNA unwinding element (DUE), permitting loading of DNA polymerase. After initiation quickly degrades to an ADP-DnaA complex that is not apt for DNA replication. Binds acidic phospholipids.</text>
</comment>
<protein>
    <recommendedName>
        <fullName evidence="8 9">Chromosomal replication initiator protein DnaA</fullName>
    </recommendedName>
</protein>
<comment type="caution">
    <text evidence="8">Lacks conserved residue(s) required for the propagation of feature annotation.</text>
</comment>
<comment type="similarity">
    <text evidence="1 8 11">Belongs to the DnaA family.</text>
</comment>
<dbReference type="SUPFAM" id="SSF52540">
    <property type="entry name" value="P-loop containing nucleoside triphosphate hydrolases"/>
    <property type="match status" value="1"/>
</dbReference>
<dbReference type="FunFam" id="1.10.1750.10:FF:000002">
    <property type="entry name" value="Chromosomal replication initiator protein DnaA"/>
    <property type="match status" value="1"/>
</dbReference>
<dbReference type="PRINTS" id="PR00051">
    <property type="entry name" value="DNAA"/>
</dbReference>
<keyword evidence="15" id="KW-1185">Reference proteome</keyword>
<dbReference type="AlphaFoldDB" id="A0A401IQ50"/>
<accession>A0A401IQ50</accession>
<keyword evidence="5 8" id="KW-0067">ATP-binding</keyword>
<feature type="region of interest" description="Domain I, interacts with DnaA modulators" evidence="8">
    <location>
        <begin position="1"/>
        <end position="95"/>
    </location>
</feature>
<feature type="domain" description="Chromosomal replication initiator DnaA C-terminal" evidence="13">
    <location>
        <begin position="366"/>
        <end position="435"/>
    </location>
</feature>